<comment type="caution">
    <text evidence="6">The sequence shown here is derived from an EMBL/GenBank/DDBJ whole genome shotgun (WGS) entry which is preliminary data.</text>
</comment>
<evidence type="ECO:0000313" key="6">
    <source>
        <dbReference type="EMBL" id="MBW0127084.1"/>
    </source>
</evidence>
<accession>A0ABS6U4K7</accession>
<dbReference type="Pfam" id="PF07729">
    <property type="entry name" value="FCD"/>
    <property type="match status" value="1"/>
</dbReference>
<feature type="region of interest" description="Disordered" evidence="4">
    <location>
        <begin position="1"/>
        <end position="29"/>
    </location>
</feature>
<feature type="region of interest" description="Disordered" evidence="4">
    <location>
        <begin position="229"/>
        <end position="251"/>
    </location>
</feature>
<evidence type="ECO:0000256" key="4">
    <source>
        <dbReference type="SAM" id="MobiDB-lite"/>
    </source>
</evidence>
<feature type="domain" description="HTH gntR-type" evidence="5">
    <location>
        <begin position="29"/>
        <end position="96"/>
    </location>
</feature>
<dbReference type="SMART" id="SM00345">
    <property type="entry name" value="HTH_GNTR"/>
    <property type="match status" value="1"/>
</dbReference>
<dbReference type="PANTHER" id="PTHR43537:SF5">
    <property type="entry name" value="UXU OPERON TRANSCRIPTIONAL REGULATOR"/>
    <property type="match status" value="1"/>
</dbReference>
<evidence type="ECO:0000256" key="2">
    <source>
        <dbReference type="ARBA" id="ARBA00023125"/>
    </source>
</evidence>
<dbReference type="EMBL" id="JADQDF010000001">
    <property type="protein sequence ID" value="MBW0127084.1"/>
    <property type="molecule type" value="Genomic_DNA"/>
</dbReference>
<reference evidence="6 7" key="1">
    <citation type="submission" date="2020-11" db="EMBL/GenBank/DDBJ databases">
        <title>Pseudonocardia abyssalis sp. nov. and Pseudonocardia oceani sp. nov., description and phylogenomic analysis of two novel actinomycetes isolated from the deep Southern Ocean.</title>
        <authorList>
            <person name="Parra J."/>
        </authorList>
    </citation>
    <scope>NUCLEOTIDE SEQUENCE [LARGE SCALE GENOMIC DNA]</scope>
    <source>
        <strain evidence="7">KRD185</strain>
    </source>
</reference>
<dbReference type="PROSITE" id="PS50949">
    <property type="entry name" value="HTH_GNTR"/>
    <property type="match status" value="1"/>
</dbReference>
<name>A0ABS6U4K7_9PSEU</name>
<dbReference type="Proteomes" id="UP000694300">
    <property type="component" value="Unassembled WGS sequence"/>
</dbReference>
<proteinExistence type="predicted"/>
<dbReference type="SMART" id="SM00895">
    <property type="entry name" value="FCD"/>
    <property type="match status" value="1"/>
</dbReference>
<dbReference type="InterPro" id="IPR000524">
    <property type="entry name" value="Tscrpt_reg_HTH_GntR"/>
</dbReference>
<dbReference type="InterPro" id="IPR011711">
    <property type="entry name" value="GntR_C"/>
</dbReference>
<sequence length="251" mass="26868">MDPHGQRAGPAEGLEGPWVVGAPDLRPAETTRGRITQRLRDEILMGDRRAGDRIDLDLVAAECGTSRTPVREACLALMGEGLVRVTPRSGVHVLGIGQREILDSFTLMARLAGIAAEWAAERASAEQLGRIADLESATARAAADGGDLAEQNWRFHAEINRACASPRLAALLVDVGRMIPRSFFDLFPEHVPCSLAEHQDIVRALFRRDGPAARSATERHFDGAAGLLRSRLTPHDDAPGTPPGPTLGGTA</sequence>
<keyword evidence="1" id="KW-0805">Transcription regulation</keyword>
<dbReference type="Pfam" id="PF00392">
    <property type="entry name" value="GntR"/>
    <property type="match status" value="1"/>
</dbReference>
<protein>
    <submittedName>
        <fullName evidence="6">GntR family transcriptional regulator</fullName>
    </submittedName>
</protein>
<keyword evidence="3" id="KW-0804">Transcription</keyword>
<evidence type="ECO:0000259" key="5">
    <source>
        <dbReference type="PROSITE" id="PS50949"/>
    </source>
</evidence>
<evidence type="ECO:0000313" key="7">
    <source>
        <dbReference type="Proteomes" id="UP000694300"/>
    </source>
</evidence>
<keyword evidence="2" id="KW-0238">DNA-binding</keyword>
<dbReference type="PANTHER" id="PTHR43537">
    <property type="entry name" value="TRANSCRIPTIONAL REGULATOR, GNTR FAMILY"/>
    <property type="match status" value="1"/>
</dbReference>
<evidence type="ECO:0000256" key="3">
    <source>
        <dbReference type="ARBA" id="ARBA00023163"/>
    </source>
</evidence>
<keyword evidence="7" id="KW-1185">Reference proteome</keyword>
<evidence type="ECO:0000256" key="1">
    <source>
        <dbReference type="ARBA" id="ARBA00023015"/>
    </source>
</evidence>
<gene>
    <name evidence="6" type="ORF">I4I82_05250</name>
</gene>
<organism evidence="6 7">
    <name type="scientific">Pseudonocardia oceani</name>
    <dbReference type="NCBI Taxonomy" id="2792013"/>
    <lineage>
        <taxon>Bacteria</taxon>
        <taxon>Bacillati</taxon>
        <taxon>Actinomycetota</taxon>
        <taxon>Actinomycetes</taxon>
        <taxon>Pseudonocardiales</taxon>
        <taxon>Pseudonocardiaceae</taxon>
        <taxon>Pseudonocardia</taxon>
    </lineage>
</organism>
<dbReference type="RefSeq" id="WP_218595360.1">
    <property type="nucleotide sequence ID" value="NZ_JADQDF010000001.1"/>
</dbReference>